<comment type="caution">
    <text evidence="2">The sequence shown here is derived from an EMBL/GenBank/DDBJ whole genome shotgun (WGS) entry which is preliminary data.</text>
</comment>
<organism evidence="2 3">
    <name type="scientific">Stereocaulon virgatum</name>
    <dbReference type="NCBI Taxonomy" id="373712"/>
    <lineage>
        <taxon>Eukaryota</taxon>
        <taxon>Fungi</taxon>
        <taxon>Dikarya</taxon>
        <taxon>Ascomycota</taxon>
        <taxon>Pezizomycotina</taxon>
        <taxon>Lecanoromycetes</taxon>
        <taxon>OSLEUM clade</taxon>
        <taxon>Lecanoromycetidae</taxon>
        <taxon>Lecanorales</taxon>
        <taxon>Lecanorineae</taxon>
        <taxon>Stereocaulaceae</taxon>
        <taxon>Stereocaulon</taxon>
    </lineage>
</organism>
<evidence type="ECO:0000313" key="3">
    <source>
        <dbReference type="Proteomes" id="UP001590950"/>
    </source>
</evidence>
<dbReference type="EMBL" id="JBEFKJ010000057">
    <property type="protein sequence ID" value="KAL2036671.1"/>
    <property type="molecule type" value="Genomic_DNA"/>
</dbReference>
<name>A0ABR3ZUX5_9LECA</name>
<keyword evidence="3" id="KW-1185">Reference proteome</keyword>
<dbReference type="Proteomes" id="UP001590950">
    <property type="component" value="Unassembled WGS sequence"/>
</dbReference>
<feature type="region of interest" description="Disordered" evidence="1">
    <location>
        <begin position="1"/>
        <end position="39"/>
    </location>
</feature>
<evidence type="ECO:0000256" key="1">
    <source>
        <dbReference type="SAM" id="MobiDB-lite"/>
    </source>
</evidence>
<protein>
    <submittedName>
        <fullName evidence="2">Uncharacterized protein</fullName>
    </submittedName>
</protein>
<accession>A0ABR3ZUX5</accession>
<feature type="compositionally biased region" description="Basic residues" evidence="1">
    <location>
        <begin position="1"/>
        <end position="10"/>
    </location>
</feature>
<proteinExistence type="predicted"/>
<evidence type="ECO:0000313" key="2">
    <source>
        <dbReference type="EMBL" id="KAL2036671.1"/>
    </source>
</evidence>
<reference evidence="2 3" key="1">
    <citation type="submission" date="2024-09" db="EMBL/GenBank/DDBJ databases">
        <title>Rethinking Asexuality: The Enigmatic Case of Functional Sexual Genes in Lepraria (Stereocaulaceae).</title>
        <authorList>
            <person name="Doellman M."/>
            <person name="Sun Y."/>
            <person name="Barcenas-Pena A."/>
            <person name="Lumbsch H.T."/>
            <person name="Grewe F."/>
        </authorList>
    </citation>
    <scope>NUCLEOTIDE SEQUENCE [LARGE SCALE GENOMIC DNA]</scope>
    <source>
        <strain evidence="2 3">Mercado 3170</strain>
    </source>
</reference>
<gene>
    <name evidence="2" type="ORF">N7G274_010621</name>
</gene>
<sequence>MNVHLSKKKTGSVSQPSPTPSPPSRTTASPKPLRLRESNSSILSYGSDWLSLEERERSVVCHRAMSKDDRDMLDEAMELTAGGGETEA</sequence>